<protein>
    <recommendedName>
        <fullName evidence="5">AAA+ family ATPase</fullName>
    </recommendedName>
</protein>
<feature type="region of interest" description="Disordered" evidence="1">
    <location>
        <begin position="86"/>
        <end position="133"/>
    </location>
</feature>
<dbReference type="RefSeq" id="WP_166507099.1">
    <property type="nucleotide sequence ID" value="NZ_CP012661.1"/>
</dbReference>
<feature type="chain" id="PRO_5007812039" description="AAA+ family ATPase" evidence="2">
    <location>
        <begin position="19"/>
        <end position="133"/>
    </location>
</feature>
<dbReference type="EMBL" id="CP012661">
    <property type="protein sequence ID" value="AMY69630.1"/>
    <property type="molecule type" value="Genomic_DNA"/>
</dbReference>
<name>A0A159Z5E9_9RHOB</name>
<evidence type="ECO:0000256" key="1">
    <source>
        <dbReference type="SAM" id="MobiDB-lite"/>
    </source>
</evidence>
<gene>
    <name evidence="3" type="ORF">AKL17_2384</name>
</gene>
<evidence type="ECO:0000256" key="2">
    <source>
        <dbReference type="SAM" id="SignalP"/>
    </source>
</evidence>
<dbReference type="KEGG" id="daa:AKL17_2384"/>
<evidence type="ECO:0008006" key="5">
    <source>
        <dbReference type="Google" id="ProtNLM"/>
    </source>
</evidence>
<proteinExistence type="predicted"/>
<keyword evidence="4" id="KW-1185">Reference proteome</keyword>
<evidence type="ECO:0000313" key="3">
    <source>
        <dbReference type="EMBL" id="AMY69630.1"/>
    </source>
</evidence>
<reference evidence="3 4" key="1">
    <citation type="submission" date="2015-09" db="EMBL/GenBank/DDBJ databases">
        <title>Complete genome sequence of Defluviimonas alba cai42t isolated from an oilfield in Xinjiang.</title>
        <authorList>
            <person name="Geng S."/>
            <person name="Pan X."/>
            <person name="Wu X."/>
        </authorList>
    </citation>
    <scope>NUCLEOTIDE SEQUENCE [LARGE SCALE GENOMIC DNA]</scope>
    <source>
        <strain evidence="4">cai42</strain>
    </source>
</reference>
<keyword evidence="2" id="KW-0732">Signal</keyword>
<feature type="compositionally biased region" description="Basic and acidic residues" evidence="1">
    <location>
        <begin position="97"/>
        <end position="113"/>
    </location>
</feature>
<dbReference type="Proteomes" id="UP000076128">
    <property type="component" value="Chromosome"/>
</dbReference>
<dbReference type="STRING" id="1335048.AKL17_2384"/>
<feature type="signal peptide" evidence="2">
    <location>
        <begin position="1"/>
        <end position="18"/>
    </location>
</feature>
<organism evidence="3 4">
    <name type="scientific">Frigidibacter mobilis</name>
    <dbReference type="NCBI Taxonomy" id="1335048"/>
    <lineage>
        <taxon>Bacteria</taxon>
        <taxon>Pseudomonadati</taxon>
        <taxon>Pseudomonadota</taxon>
        <taxon>Alphaproteobacteria</taxon>
        <taxon>Rhodobacterales</taxon>
        <taxon>Paracoccaceae</taxon>
        <taxon>Frigidibacter</taxon>
    </lineage>
</organism>
<sequence length="133" mass="14704">MKNALTLALLLAAAPLTAQTLPEEAPEEPGLFERGAERLLREFMDKMAPALDEAEQAFREMEPALRAMLPMMRELAAMIGDVDQYHMPEKLPNGDILLRRKTEPEPELPERGPGRPMPQPGLPGPAPGDEIEI</sequence>
<dbReference type="AlphaFoldDB" id="A0A159Z5E9"/>
<evidence type="ECO:0000313" key="4">
    <source>
        <dbReference type="Proteomes" id="UP000076128"/>
    </source>
</evidence>
<accession>A0A159Z5E9</accession>
<feature type="compositionally biased region" description="Pro residues" evidence="1">
    <location>
        <begin position="115"/>
        <end position="126"/>
    </location>
</feature>